<reference evidence="1" key="1">
    <citation type="submission" date="2022-08" db="EMBL/GenBank/DDBJ databases">
        <title>Genome Sequence of Fusarium decemcellulare.</title>
        <authorList>
            <person name="Buettner E."/>
        </authorList>
    </citation>
    <scope>NUCLEOTIDE SEQUENCE</scope>
    <source>
        <strain evidence="1">Babe19</strain>
    </source>
</reference>
<evidence type="ECO:0000313" key="1">
    <source>
        <dbReference type="EMBL" id="KAJ3542837.1"/>
    </source>
</evidence>
<dbReference type="EMBL" id="JANRMS010000274">
    <property type="protein sequence ID" value="KAJ3542837.1"/>
    <property type="molecule type" value="Genomic_DNA"/>
</dbReference>
<gene>
    <name evidence="1" type="ORF">NM208_g3891</name>
</gene>
<accession>A0ACC1SMQ6</accession>
<name>A0ACC1SMQ6_9HYPO</name>
<sequence length="295" mass="32408">MGRETSCSERPVYPSPRSTSCNIQTGDFDFDSGDMHCPNLEPQDSTKGTKALEAVPMEAFDDFFSSFTDIEQPTTTDWSDMIEIDSDLVTSFLPTGPSCASSNGAAHDEGGFKHAPPDRSTSGKCVCVQKAMLTHEDICINVLWSMRRMTKSQLAEARGSDISPSTVAEMLQCIKRTTRSNEELLYCHISCERQGFMVLIIMMCDIMLDGLENLAQQLRHDGLSGGMKHDEHNSLMQTLVTIKAPEPSSSFSNMQFSNGPRGMGANDSILPSSGTRAGREWNKEGLNSRAGRELK</sequence>
<keyword evidence="2" id="KW-1185">Reference proteome</keyword>
<comment type="caution">
    <text evidence="1">The sequence shown here is derived from an EMBL/GenBank/DDBJ whole genome shotgun (WGS) entry which is preliminary data.</text>
</comment>
<dbReference type="Proteomes" id="UP001148629">
    <property type="component" value="Unassembled WGS sequence"/>
</dbReference>
<organism evidence="1 2">
    <name type="scientific">Fusarium decemcellulare</name>
    <dbReference type="NCBI Taxonomy" id="57161"/>
    <lineage>
        <taxon>Eukaryota</taxon>
        <taxon>Fungi</taxon>
        <taxon>Dikarya</taxon>
        <taxon>Ascomycota</taxon>
        <taxon>Pezizomycotina</taxon>
        <taxon>Sordariomycetes</taxon>
        <taxon>Hypocreomycetidae</taxon>
        <taxon>Hypocreales</taxon>
        <taxon>Nectriaceae</taxon>
        <taxon>Fusarium</taxon>
        <taxon>Fusarium decemcellulare species complex</taxon>
    </lineage>
</organism>
<proteinExistence type="predicted"/>
<protein>
    <submittedName>
        <fullName evidence="1">Uncharacterized protein</fullName>
    </submittedName>
</protein>
<evidence type="ECO:0000313" key="2">
    <source>
        <dbReference type="Proteomes" id="UP001148629"/>
    </source>
</evidence>